<gene>
    <name evidence="3" type="ORF">N7456_011328</name>
</gene>
<feature type="compositionally biased region" description="Basic and acidic residues" evidence="2">
    <location>
        <begin position="36"/>
        <end position="49"/>
    </location>
</feature>
<keyword evidence="4" id="KW-1185">Reference proteome</keyword>
<feature type="compositionally biased region" description="Polar residues" evidence="2">
    <location>
        <begin position="303"/>
        <end position="318"/>
    </location>
</feature>
<dbReference type="EMBL" id="JAPQKH010000007">
    <property type="protein sequence ID" value="KAJ5087712.1"/>
    <property type="molecule type" value="Genomic_DNA"/>
</dbReference>
<reference evidence="3" key="2">
    <citation type="journal article" date="2023" name="IMA Fungus">
        <title>Comparative genomic study of the Penicillium genus elucidates a diverse pangenome and 15 lateral gene transfer events.</title>
        <authorList>
            <person name="Petersen C."/>
            <person name="Sorensen T."/>
            <person name="Nielsen M.R."/>
            <person name="Sondergaard T.E."/>
            <person name="Sorensen J.L."/>
            <person name="Fitzpatrick D.A."/>
            <person name="Frisvad J.C."/>
            <person name="Nielsen K.L."/>
        </authorList>
    </citation>
    <scope>NUCLEOTIDE SEQUENCE</scope>
    <source>
        <strain evidence="3">IBT 30069</strain>
    </source>
</reference>
<dbReference type="Proteomes" id="UP001149165">
    <property type="component" value="Unassembled WGS sequence"/>
</dbReference>
<accession>A0A9W9ETE8</accession>
<evidence type="ECO:0000256" key="1">
    <source>
        <dbReference type="SAM" id="Coils"/>
    </source>
</evidence>
<keyword evidence="1" id="KW-0175">Coiled coil</keyword>
<feature type="compositionally biased region" description="Basic and acidic residues" evidence="2">
    <location>
        <begin position="674"/>
        <end position="684"/>
    </location>
</feature>
<sequence length="798" mass="91618">MALSSDESPSHRRRRSRDNGGPSDSSAREKRKLRKSKEEEIQRRYEAEKQAKENALAYKELYDRLVDYERINDEEKTRNSRLEAEVRSLRGQLNSETERADVNEWNVGKAEELILELQGTTETQRDKWKIRVEELEVNLQQERDTSIRLRKIIKKAAADVNICRNEVARSTDDKNRLQENIRELEVCLEDCKDQIVRDRERLEEFLSTTEETAVERAHSLQEDIKNRILDGLKDRIGQSSSTVRSPGLLDGLDGLNGLEFPFGNAHSHAKATKVRAERPRLTLLEESRYSRKASFSPYHRTRNSSPNSFRPLSESAPSESFEKPLFSPFSERDEPFHQHPRYQSESPSPEHFWGSTQPFNPNQRSLDLELELASEDLSDLEDISFFHSGSLPASSPTYLQDQFSFSDTEFENMSSQPSSPFQGYQTPPSWTGQESVLGYSRKRRRFRSPEKTDEDYPTQPPLLAQLKAGNANIDLVASIEPEELPPSPKRAKAASPEPMPRRIVKLRKLDDFAKHRVAMARELEWHRQRQRGKTPSPEPSPEPIREPSPEPLGKDGKPFVHHRLKCPKWCPKIAPYRPPPKEPHPYLSLSPAHYLRQKYELENGLAKPRKPLPAPATEDSLTLTPFSSSSGLSVSPSPGRSPKTKQNAKQNKANRISKRSPYRSSNPKMPGSWPRERGQDRDREATVSISAIERLGKAAERTKQWYERTKEWVECRKKSKDTVGELLLAGYVFGSIFGPIIQQRLEQTFSPRNLFPNALSPEAMNAYRELYDKDELTWWGIWFFDFLKAVGLDRAPAG</sequence>
<feature type="region of interest" description="Disordered" evidence="2">
    <location>
        <begin position="570"/>
        <end position="589"/>
    </location>
</feature>
<feature type="region of interest" description="Disordered" evidence="2">
    <location>
        <begin position="605"/>
        <end position="684"/>
    </location>
</feature>
<feature type="compositionally biased region" description="Polar residues" evidence="2">
    <location>
        <begin position="410"/>
        <end position="434"/>
    </location>
</feature>
<feature type="region of interest" description="Disordered" evidence="2">
    <location>
        <begin position="1"/>
        <end position="49"/>
    </location>
</feature>
<organism evidence="3 4">
    <name type="scientific">Penicillium angulare</name>
    <dbReference type="NCBI Taxonomy" id="116970"/>
    <lineage>
        <taxon>Eukaryota</taxon>
        <taxon>Fungi</taxon>
        <taxon>Dikarya</taxon>
        <taxon>Ascomycota</taxon>
        <taxon>Pezizomycotina</taxon>
        <taxon>Eurotiomycetes</taxon>
        <taxon>Eurotiomycetidae</taxon>
        <taxon>Eurotiales</taxon>
        <taxon>Aspergillaceae</taxon>
        <taxon>Penicillium</taxon>
    </lineage>
</organism>
<feature type="compositionally biased region" description="Low complexity" evidence="2">
    <location>
        <begin position="620"/>
        <end position="654"/>
    </location>
</feature>
<evidence type="ECO:0000313" key="3">
    <source>
        <dbReference type="EMBL" id="KAJ5087712.1"/>
    </source>
</evidence>
<dbReference type="OrthoDB" id="4360293at2759"/>
<reference evidence="3" key="1">
    <citation type="submission" date="2022-11" db="EMBL/GenBank/DDBJ databases">
        <authorList>
            <person name="Petersen C."/>
        </authorList>
    </citation>
    <scope>NUCLEOTIDE SEQUENCE</scope>
    <source>
        <strain evidence="3">IBT 30069</strain>
    </source>
</reference>
<feature type="compositionally biased region" description="Basic and acidic residues" evidence="2">
    <location>
        <begin position="543"/>
        <end position="558"/>
    </location>
</feature>
<protein>
    <submittedName>
        <fullName evidence="3">Uncharacterized protein</fullName>
    </submittedName>
</protein>
<feature type="region of interest" description="Disordered" evidence="2">
    <location>
        <begin position="294"/>
        <end position="360"/>
    </location>
</feature>
<name>A0A9W9ETE8_9EURO</name>
<evidence type="ECO:0000313" key="4">
    <source>
        <dbReference type="Proteomes" id="UP001149165"/>
    </source>
</evidence>
<feature type="coiled-coil region" evidence="1">
    <location>
        <begin position="125"/>
        <end position="194"/>
    </location>
</feature>
<feature type="region of interest" description="Disordered" evidence="2">
    <location>
        <begin position="478"/>
        <end position="500"/>
    </location>
</feature>
<comment type="caution">
    <text evidence="3">The sequence shown here is derived from an EMBL/GenBank/DDBJ whole genome shotgun (WGS) entry which is preliminary data.</text>
</comment>
<evidence type="ECO:0000256" key="2">
    <source>
        <dbReference type="SAM" id="MobiDB-lite"/>
    </source>
</evidence>
<proteinExistence type="predicted"/>
<feature type="region of interest" description="Disordered" evidence="2">
    <location>
        <begin position="523"/>
        <end position="561"/>
    </location>
</feature>
<dbReference type="AlphaFoldDB" id="A0A9W9ETE8"/>
<feature type="region of interest" description="Disordered" evidence="2">
    <location>
        <begin position="410"/>
        <end position="440"/>
    </location>
</feature>